<dbReference type="PANTHER" id="PTHR34293:SF1">
    <property type="entry name" value="HTH-TYPE TRANSCRIPTIONAL REGULATOR TRMBL2"/>
    <property type="match status" value="1"/>
</dbReference>
<evidence type="ECO:0000259" key="1">
    <source>
        <dbReference type="Pfam" id="PF24217"/>
    </source>
</evidence>
<dbReference type="PANTHER" id="PTHR34293">
    <property type="entry name" value="HTH-TYPE TRANSCRIPTIONAL REGULATOR TRMBL2"/>
    <property type="match status" value="1"/>
</dbReference>
<evidence type="ECO:0000313" key="2">
    <source>
        <dbReference type="EMBL" id="EWT06140.1"/>
    </source>
</evidence>
<name>W9GJ84_9MICO</name>
<organism evidence="2 3">
    <name type="scientific">Intrasporangium chromatireducens Q5-1</name>
    <dbReference type="NCBI Taxonomy" id="584657"/>
    <lineage>
        <taxon>Bacteria</taxon>
        <taxon>Bacillati</taxon>
        <taxon>Actinomycetota</taxon>
        <taxon>Actinomycetes</taxon>
        <taxon>Micrococcales</taxon>
        <taxon>Intrasporangiaceae</taxon>
        <taxon>Intrasporangium</taxon>
    </lineage>
</organism>
<dbReference type="InterPro" id="IPR051797">
    <property type="entry name" value="TrmB-like"/>
</dbReference>
<keyword evidence="3" id="KW-1185">Reference proteome</keyword>
<reference evidence="3" key="1">
    <citation type="submission" date="2013-08" db="EMBL/GenBank/DDBJ databases">
        <title>Intrasporangium oryzae NRRL B-24470.</title>
        <authorList>
            <person name="Liu H."/>
            <person name="Wang G."/>
        </authorList>
    </citation>
    <scope>NUCLEOTIDE SEQUENCE [LARGE SCALE GENOMIC DNA]</scope>
    <source>
        <strain evidence="3">Q5-1</strain>
    </source>
</reference>
<sequence>MAHGEGVLVGSKTADLRFQQGQSENAPLDYIEVLRDGRRAAQRIEELWAGAEREVLGMVRPPYLAPPPTQEAVVNPNIRQRALYETALFDVPELADLVRSYAELGEEVRVAQRLPLKLTIVDGETVAFNLPDPVAAPESVTTLVVHHHMLAEALSMTFEALWETATPLEDWGRAVGAS</sequence>
<comment type="caution">
    <text evidence="2">The sequence shown here is derived from an EMBL/GenBank/DDBJ whole genome shotgun (WGS) entry which is preliminary data.</text>
</comment>
<protein>
    <recommendedName>
        <fullName evidence="1">DUF7436 domain-containing protein</fullName>
    </recommendedName>
</protein>
<dbReference type="Proteomes" id="UP000019494">
    <property type="component" value="Unassembled WGS sequence"/>
</dbReference>
<accession>W9GJ84</accession>
<dbReference type="OrthoDB" id="5932488at2"/>
<feature type="domain" description="DUF7436" evidence="1">
    <location>
        <begin position="99"/>
        <end position="168"/>
    </location>
</feature>
<dbReference type="RefSeq" id="WP_034715977.1">
    <property type="nucleotide sequence ID" value="NZ_AWQS01000064.1"/>
</dbReference>
<dbReference type="InterPro" id="IPR055859">
    <property type="entry name" value="DUF7436"/>
</dbReference>
<dbReference type="AlphaFoldDB" id="W9GJ84"/>
<evidence type="ECO:0000313" key="3">
    <source>
        <dbReference type="Proteomes" id="UP000019494"/>
    </source>
</evidence>
<gene>
    <name evidence="2" type="ORF">N864_24075</name>
</gene>
<dbReference type="Pfam" id="PF24217">
    <property type="entry name" value="DUF7436"/>
    <property type="match status" value="1"/>
</dbReference>
<dbReference type="EMBL" id="AWQS01000064">
    <property type="protein sequence ID" value="EWT06140.1"/>
    <property type="molecule type" value="Genomic_DNA"/>
</dbReference>
<proteinExistence type="predicted"/>